<feature type="transmembrane region" description="Helical" evidence="6">
    <location>
        <begin position="100"/>
        <end position="124"/>
    </location>
</feature>
<name>A0ABW3EG91_9ACTN</name>
<keyword evidence="4 6" id="KW-0472">Membrane</keyword>
<evidence type="ECO:0000256" key="3">
    <source>
        <dbReference type="ARBA" id="ARBA00022989"/>
    </source>
</evidence>
<reference evidence="9" key="1">
    <citation type="journal article" date="2019" name="Int. J. Syst. Evol. Microbiol.">
        <title>The Global Catalogue of Microorganisms (GCM) 10K type strain sequencing project: providing services to taxonomists for standard genome sequencing and annotation.</title>
        <authorList>
            <consortium name="The Broad Institute Genomics Platform"/>
            <consortium name="The Broad Institute Genome Sequencing Center for Infectious Disease"/>
            <person name="Wu L."/>
            <person name="Ma J."/>
        </authorList>
    </citation>
    <scope>NUCLEOTIDE SEQUENCE [LARGE SCALE GENOMIC DNA]</scope>
    <source>
        <strain evidence="9">JCM 31202</strain>
    </source>
</reference>
<feature type="domain" description="ABC-2 type transporter transmembrane" evidence="7">
    <location>
        <begin position="6"/>
        <end position="214"/>
    </location>
</feature>
<evidence type="ECO:0000256" key="6">
    <source>
        <dbReference type="SAM" id="Phobius"/>
    </source>
</evidence>
<dbReference type="EMBL" id="JBHTJA010000001">
    <property type="protein sequence ID" value="MFD0898775.1"/>
    <property type="molecule type" value="Genomic_DNA"/>
</dbReference>
<dbReference type="InterPro" id="IPR052902">
    <property type="entry name" value="ABC-2_transporter"/>
</dbReference>
<dbReference type="Pfam" id="PF01061">
    <property type="entry name" value="ABC2_membrane"/>
    <property type="match status" value="1"/>
</dbReference>
<dbReference type="InterPro" id="IPR013525">
    <property type="entry name" value="ABC2_TM"/>
</dbReference>
<evidence type="ECO:0000259" key="7">
    <source>
        <dbReference type="Pfam" id="PF01061"/>
    </source>
</evidence>
<protein>
    <submittedName>
        <fullName evidence="8">ABC transporter permease</fullName>
    </submittedName>
</protein>
<keyword evidence="9" id="KW-1185">Reference proteome</keyword>
<feature type="transmembrane region" description="Helical" evidence="6">
    <location>
        <begin position="136"/>
        <end position="160"/>
    </location>
</feature>
<evidence type="ECO:0000256" key="2">
    <source>
        <dbReference type="ARBA" id="ARBA00022692"/>
    </source>
</evidence>
<keyword evidence="5" id="KW-0046">Antibiotic resistance</keyword>
<feature type="transmembrane region" description="Helical" evidence="6">
    <location>
        <begin position="21"/>
        <end position="38"/>
    </location>
</feature>
<proteinExistence type="predicted"/>
<evidence type="ECO:0000256" key="4">
    <source>
        <dbReference type="ARBA" id="ARBA00023136"/>
    </source>
</evidence>
<evidence type="ECO:0000313" key="8">
    <source>
        <dbReference type="EMBL" id="MFD0898775.1"/>
    </source>
</evidence>
<organism evidence="8 9">
    <name type="scientific">Actinomadura sediminis</name>
    <dbReference type="NCBI Taxonomy" id="1038904"/>
    <lineage>
        <taxon>Bacteria</taxon>
        <taxon>Bacillati</taxon>
        <taxon>Actinomycetota</taxon>
        <taxon>Actinomycetes</taxon>
        <taxon>Streptosporangiales</taxon>
        <taxon>Thermomonosporaceae</taxon>
        <taxon>Actinomadura</taxon>
    </lineage>
</organism>
<keyword evidence="3 6" id="KW-1133">Transmembrane helix</keyword>
<dbReference type="PIRSF" id="PIRSF006648">
    <property type="entry name" value="DrrB"/>
    <property type="match status" value="1"/>
</dbReference>
<evidence type="ECO:0000313" key="9">
    <source>
        <dbReference type="Proteomes" id="UP001596972"/>
    </source>
</evidence>
<gene>
    <name evidence="8" type="ORF">ACFQ11_00005</name>
</gene>
<dbReference type="InterPro" id="IPR000412">
    <property type="entry name" value="ABC_2_transport"/>
</dbReference>
<feature type="transmembrane region" description="Helical" evidence="6">
    <location>
        <begin position="58"/>
        <end position="80"/>
    </location>
</feature>
<keyword evidence="2 6" id="KW-0812">Transmembrane</keyword>
<feature type="transmembrane region" description="Helical" evidence="6">
    <location>
        <begin position="223"/>
        <end position="241"/>
    </location>
</feature>
<sequence length="247" mass="25183">MTPRAYALLTWTEAKLVARDTAGLIVPFALPTLIMVMNGLGTSDPAPEYDGLTAFDAYVLPLTLAMIVALIGIVNMPSFIAAYRKSGILRRLSVTPANPLAVLAAQAAVALAHTLIGTTIALLTAKLAFDAALPRAPLAAAATFALATAAMFAAGLLIAALAPSPNAAVAIGLLAFFATMATGGGFGPRENLPTWLATIGAHLPYGAALEALSATWTGTTPELAPLAALAITTLTCTALAAKTFRWA</sequence>
<evidence type="ECO:0000256" key="1">
    <source>
        <dbReference type="ARBA" id="ARBA00004141"/>
    </source>
</evidence>
<comment type="caution">
    <text evidence="8">The sequence shown here is derived from an EMBL/GenBank/DDBJ whole genome shotgun (WGS) entry which is preliminary data.</text>
</comment>
<dbReference type="RefSeq" id="WP_378295565.1">
    <property type="nucleotide sequence ID" value="NZ_JBHTJA010000001.1"/>
</dbReference>
<dbReference type="PANTHER" id="PTHR43027">
    <property type="entry name" value="DOXORUBICIN RESISTANCE ABC TRANSPORTER PERMEASE PROTEIN DRRC-RELATED"/>
    <property type="match status" value="1"/>
</dbReference>
<dbReference type="PANTHER" id="PTHR43027:SF2">
    <property type="entry name" value="TRANSPORT PERMEASE PROTEIN"/>
    <property type="match status" value="1"/>
</dbReference>
<feature type="transmembrane region" description="Helical" evidence="6">
    <location>
        <begin position="167"/>
        <end position="186"/>
    </location>
</feature>
<comment type="subcellular location">
    <subcellularLocation>
        <location evidence="1">Membrane</location>
        <topology evidence="1">Multi-pass membrane protein</topology>
    </subcellularLocation>
</comment>
<accession>A0ABW3EG91</accession>
<dbReference type="Proteomes" id="UP001596972">
    <property type="component" value="Unassembled WGS sequence"/>
</dbReference>
<evidence type="ECO:0000256" key="5">
    <source>
        <dbReference type="ARBA" id="ARBA00023251"/>
    </source>
</evidence>